<evidence type="ECO:0000313" key="1">
    <source>
        <dbReference type="EMBL" id="ADQ80136.1"/>
    </source>
</evidence>
<dbReference type="STRING" id="694427.Palpr_1999"/>
<reference key="1">
    <citation type="submission" date="2010-11" db="EMBL/GenBank/DDBJ databases">
        <title>The complete genome of Paludibacter propionicigenes DSM 17365.</title>
        <authorList>
            <consortium name="US DOE Joint Genome Institute (JGI-PGF)"/>
            <person name="Lucas S."/>
            <person name="Copeland A."/>
            <person name="Lapidus A."/>
            <person name="Bruce D."/>
            <person name="Goodwin L."/>
            <person name="Pitluck S."/>
            <person name="Kyrpides N."/>
            <person name="Mavromatis K."/>
            <person name="Ivanova N."/>
            <person name="Munk A.C."/>
            <person name="Brettin T."/>
            <person name="Detter J.C."/>
            <person name="Han C."/>
            <person name="Tapia R."/>
            <person name="Land M."/>
            <person name="Hauser L."/>
            <person name="Markowitz V."/>
            <person name="Cheng J.-F."/>
            <person name="Hugenholtz P."/>
            <person name="Woyke T."/>
            <person name="Wu D."/>
            <person name="Gronow S."/>
            <person name="Wellnitz S."/>
            <person name="Brambilla E."/>
            <person name="Klenk H.-P."/>
            <person name="Eisen J.A."/>
        </authorList>
    </citation>
    <scope>NUCLEOTIDE SEQUENCE</scope>
    <source>
        <strain>WB4</strain>
    </source>
</reference>
<dbReference type="Proteomes" id="UP000008718">
    <property type="component" value="Chromosome"/>
</dbReference>
<reference evidence="1 2" key="2">
    <citation type="journal article" date="2011" name="Stand. Genomic Sci.">
        <title>Complete genome sequence of Paludibacter propionicigenes type strain (WB4).</title>
        <authorList>
            <person name="Gronow S."/>
            <person name="Munk C."/>
            <person name="Lapidus A."/>
            <person name="Nolan M."/>
            <person name="Lucas S."/>
            <person name="Hammon N."/>
            <person name="Deshpande S."/>
            <person name="Cheng J.F."/>
            <person name="Tapia R."/>
            <person name="Han C."/>
            <person name="Goodwin L."/>
            <person name="Pitluck S."/>
            <person name="Liolios K."/>
            <person name="Ivanova N."/>
            <person name="Mavromatis K."/>
            <person name="Mikhailova N."/>
            <person name="Pati A."/>
            <person name="Chen A."/>
            <person name="Palaniappan K."/>
            <person name="Land M."/>
            <person name="Hauser L."/>
            <person name="Chang Y.J."/>
            <person name="Jeffries C.D."/>
            <person name="Brambilla E."/>
            <person name="Rohde M."/>
            <person name="Goker M."/>
            <person name="Detter J.C."/>
            <person name="Woyke T."/>
            <person name="Bristow J."/>
            <person name="Eisen J.A."/>
            <person name="Markowitz V."/>
            <person name="Hugenholtz P."/>
            <person name="Kyrpides N.C."/>
            <person name="Klenk H.P."/>
        </authorList>
    </citation>
    <scope>NUCLEOTIDE SEQUENCE [LARGE SCALE GENOMIC DNA]</scope>
    <source>
        <strain evidence="2">DSM 17365 / JCM 13257 / WB4</strain>
    </source>
</reference>
<gene>
    <name evidence="1" type="ordered locus">Palpr_1999</name>
</gene>
<name>E4T5Z2_PALPW</name>
<accession>E4T5Z2</accession>
<organism evidence="1 2">
    <name type="scientific">Paludibacter propionicigenes (strain DSM 17365 / JCM 13257 / WB4)</name>
    <dbReference type="NCBI Taxonomy" id="694427"/>
    <lineage>
        <taxon>Bacteria</taxon>
        <taxon>Pseudomonadati</taxon>
        <taxon>Bacteroidota</taxon>
        <taxon>Bacteroidia</taxon>
        <taxon>Bacteroidales</taxon>
        <taxon>Paludibacteraceae</taxon>
        <taxon>Paludibacter</taxon>
    </lineage>
</organism>
<dbReference type="OrthoDB" id="827641at2"/>
<dbReference type="KEGG" id="ppn:Palpr_1999"/>
<sequence>MKSVIKKIAYQFLLIFLVVQTLNLSINSIDFYTPSKITNSADDQDYVDSLIEFLFENGLGFSKDTFHDKAYADNNCKQQQTVVHFDLKWIPDTLVTYELECTQKDVTHFLMRNDEVVNLYYKEVPAKPPQPLSV</sequence>
<dbReference type="RefSeq" id="WP_013445505.1">
    <property type="nucleotide sequence ID" value="NC_014734.1"/>
</dbReference>
<proteinExistence type="predicted"/>
<keyword evidence="2" id="KW-1185">Reference proteome</keyword>
<dbReference type="AlphaFoldDB" id="E4T5Z2"/>
<protein>
    <submittedName>
        <fullName evidence="1">Uncharacterized protein</fullName>
    </submittedName>
</protein>
<dbReference type="HOGENOM" id="CLU_1894178_0_0_10"/>
<dbReference type="EMBL" id="CP002345">
    <property type="protein sequence ID" value="ADQ80136.1"/>
    <property type="molecule type" value="Genomic_DNA"/>
</dbReference>
<evidence type="ECO:0000313" key="2">
    <source>
        <dbReference type="Proteomes" id="UP000008718"/>
    </source>
</evidence>